<gene>
    <name evidence="5" type="ORF">HXZ27_08785</name>
</gene>
<evidence type="ECO:0000256" key="2">
    <source>
        <dbReference type="ARBA" id="ARBA00022448"/>
    </source>
</evidence>
<dbReference type="EMBL" id="CP058322">
    <property type="protein sequence ID" value="QLD24295.1"/>
    <property type="molecule type" value="Genomic_DNA"/>
</dbReference>
<keyword evidence="3" id="KW-0732">Signal</keyword>
<dbReference type="SUPFAM" id="SSF53850">
    <property type="entry name" value="Periplasmic binding protein-like II"/>
    <property type="match status" value="1"/>
</dbReference>
<dbReference type="GO" id="GO:0030288">
    <property type="term" value="C:outer membrane-bounded periplasmic space"/>
    <property type="evidence" value="ECO:0007669"/>
    <property type="project" value="TreeGrafter"/>
</dbReference>
<evidence type="ECO:0000313" key="5">
    <source>
        <dbReference type="EMBL" id="QLD24295.1"/>
    </source>
</evidence>
<accession>A0A7H8XHP9</accession>
<dbReference type="KEGG" id="mcab:HXZ27_08785"/>
<reference evidence="5 6" key="1">
    <citation type="submission" date="2020-07" db="EMBL/GenBank/DDBJ databases">
        <title>A bifunctional nitrone conjugated secondary metabolite targeting the ribosome.</title>
        <authorList>
            <person name="Limbrick E.M."/>
            <person name="Graf M."/>
            <person name="Derewacz D.K."/>
            <person name="Nguyen F."/>
            <person name="Spraggins J.M."/>
            <person name="Wieland M."/>
            <person name="Ynigez-Gutierrez A.E."/>
            <person name="Reisman B.J."/>
            <person name="Zinshteyn B."/>
            <person name="McCulloch K."/>
            <person name="Iverson T.M."/>
            <person name="Green R."/>
            <person name="Wilson D.N."/>
            <person name="Bachmann B.O."/>
        </authorList>
    </citation>
    <scope>NUCLEOTIDE SEQUENCE [LARGE SCALE GENOMIC DNA]</scope>
    <source>
        <strain evidence="6">aurantiaca</strain>
    </source>
</reference>
<name>A0A7H8XHP9_9ACTN</name>
<comment type="similarity">
    <text evidence="1">Belongs to the bacterial solute-binding protein 3 family.</text>
</comment>
<dbReference type="GO" id="GO:0005576">
    <property type="term" value="C:extracellular region"/>
    <property type="evidence" value="ECO:0007669"/>
    <property type="project" value="TreeGrafter"/>
</dbReference>
<dbReference type="InterPro" id="IPR051455">
    <property type="entry name" value="Bact_solute-bind_prot3"/>
</dbReference>
<dbReference type="PANTHER" id="PTHR30085:SF6">
    <property type="entry name" value="ABC TRANSPORTER GLUTAMINE-BINDING PROTEIN GLNH"/>
    <property type="match status" value="1"/>
</dbReference>
<dbReference type="GO" id="GO:0006865">
    <property type="term" value="P:amino acid transport"/>
    <property type="evidence" value="ECO:0007669"/>
    <property type="project" value="TreeGrafter"/>
</dbReference>
<dbReference type="Pfam" id="PF00497">
    <property type="entry name" value="SBP_bac_3"/>
    <property type="match status" value="1"/>
</dbReference>
<protein>
    <submittedName>
        <fullName evidence="5">Transporter substrate-binding domain-containing protein</fullName>
    </submittedName>
</protein>
<organism evidence="5 6">
    <name type="scientific">Micromonospora carbonacea</name>
    <dbReference type="NCBI Taxonomy" id="47853"/>
    <lineage>
        <taxon>Bacteria</taxon>
        <taxon>Bacillati</taxon>
        <taxon>Actinomycetota</taxon>
        <taxon>Actinomycetes</taxon>
        <taxon>Micromonosporales</taxon>
        <taxon>Micromonosporaceae</taxon>
        <taxon>Micromonospora</taxon>
    </lineage>
</organism>
<evidence type="ECO:0000256" key="3">
    <source>
        <dbReference type="ARBA" id="ARBA00022729"/>
    </source>
</evidence>
<sequence length="281" mass="30906">MAVCRKWSWTVGLAFAAFLSGCPAPDPSPTPAPVVRSGAATVKSIGVDGDQPGLSMVTGVGKFNGFDAEFAQWLINRNKWNARPFVVPSRDREAVIQEDPAGETIVISSYSITDERRKLVGMAGPYLRTRQGVLVRAGENRVGSTNDLQELTVCTVTGTTSEKQLREQGITRLTLVDGFGECVELLKSRQVDAVSTDLLILYGFAKVENGAVEVVPKLSFGNFEEYGIGFRRGDMAMCERLTQSIKDFIDSGTWRTYYRNHDFPPELEDDSRPDPNNLDPC</sequence>
<dbReference type="Proteomes" id="UP000509335">
    <property type="component" value="Chromosome"/>
</dbReference>
<dbReference type="AlphaFoldDB" id="A0A7H8XHP9"/>
<feature type="domain" description="Solute-binding protein family 3/N-terminal" evidence="4">
    <location>
        <begin position="42"/>
        <end position="262"/>
    </location>
</feature>
<evidence type="ECO:0000256" key="1">
    <source>
        <dbReference type="ARBA" id="ARBA00010333"/>
    </source>
</evidence>
<evidence type="ECO:0000259" key="4">
    <source>
        <dbReference type="SMART" id="SM00062"/>
    </source>
</evidence>
<proteinExistence type="inferred from homology"/>
<dbReference type="Gene3D" id="3.40.190.10">
    <property type="entry name" value="Periplasmic binding protein-like II"/>
    <property type="match status" value="2"/>
</dbReference>
<dbReference type="PANTHER" id="PTHR30085">
    <property type="entry name" value="AMINO ACID ABC TRANSPORTER PERMEASE"/>
    <property type="match status" value="1"/>
</dbReference>
<dbReference type="InterPro" id="IPR001638">
    <property type="entry name" value="Solute-binding_3/MltF_N"/>
</dbReference>
<evidence type="ECO:0000313" key="6">
    <source>
        <dbReference type="Proteomes" id="UP000509335"/>
    </source>
</evidence>
<dbReference type="SMART" id="SM00062">
    <property type="entry name" value="PBPb"/>
    <property type="match status" value="1"/>
</dbReference>
<keyword evidence="2" id="KW-0813">Transport</keyword>
<dbReference type="PROSITE" id="PS51257">
    <property type="entry name" value="PROKAR_LIPOPROTEIN"/>
    <property type="match status" value="1"/>
</dbReference>